<comment type="caution">
    <text evidence="3">The sequence shown here is derived from an EMBL/GenBank/DDBJ whole genome shotgun (WGS) entry which is preliminary data.</text>
</comment>
<feature type="compositionally biased region" description="Polar residues" evidence="2">
    <location>
        <begin position="255"/>
        <end position="264"/>
    </location>
</feature>
<reference evidence="3" key="2">
    <citation type="journal article" date="2022" name="Microbiol. Resour. Announc.">
        <title>Metagenome Sequencing to Explore Phylogenomics of Terrestrial Cyanobacteria.</title>
        <authorList>
            <person name="Ward R.D."/>
            <person name="Stajich J.E."/>
            <person name="Johansen J.R."/>
            <person name="Huntemann M."/>
            <person name="Clum A."/>
            <person name="Foster B."/>
            <person name="Foster B."/>
            <person name="Roux S."/>
            <person name="Palaniappan K."/>
            <person name="Varghese N."/>
            <person name="Mukherjee S."/>
            <person name="Reddy T.B.K."/>
            <person name="Daum C."/>
            <person name="Copeland A."/>
            <person name="Chen I.A."/>
            <person name="Ivanova N.N."/>
            <person name="Kyrpides N.C."/>
            <person name="Shapiro N."/>
            <person name="Eloe-Fadrosh E.A."/>
            <person name="Pietrasiak N."/>
        </authorList>
    </citation>
    <scope>NUCLEOTIDE SEQUENCE</scope>
    <source>
        <strain evidence="3">JT2-VF2</strain>
    </source>
</reference>
<dbReference type="Proteomes" id="UP000715781">
    <property type="component" value="Unassembled WGS sequence"/>
</dbReference>
<evidence type="ECO:0000313" key="3">
    <source>
        <dbReference type="EMBL" id="MBW4565470.1"/>
    </source>
</evidence>
<feature type="region of interest" description="Disordered" evidence="2">
    <location>
        <begin position="502"/>
        <end position="551"/>
    </location>
</feature>
<feature type="region of interest" description="Disordered" evidence="2">
    <location>
        <begin position="242"/>
        <end position="364"/>
    </location>
</feature>
<evidence type="ECO:0000313" key="4">
    <source>
        <dbReference type="Proteomes" id="UP000715781"/>
    </source>
</evidence>
<feature type="compositionally biased region" description="Polar residues" evidence="2">
    <location>
        <begin position="289"/>
        <end position="335"/>
    </location>
</feature>
<evidence type="ECO:0000256" key="2">
    <source>
        <dbReference type="SAM" id="MobiDB-lite"/>
    </source>
</evidence>
<accession>A0A951Q7C3</accession>
<gene>
    <name evidence="3" type="ORF">KME32_31175</name>
</gene>
<evidence type="ECO:0000256" key="1">
    <source>
        <dbReference type="SAM" id="Coils"/>
    </source>
</evidence>
<dbReference type="EMBL" id="JAHHHN010000038">
    <property type="protein sequence ID" value="MBW4565470.1"/>
    <property type="molecule type" value="Genomic_DNA"/>
</dbReference>
<feature type="coiled-coil region" evidence="1">
    <location>
        <begin position="84"/>
        <end position="227"/>
    </location>
</feature>
<protein>
    <submittedName>
        <fullName evidence="3">Uncharacterized protein</fullName>
    </submittedName>
</protein>
<name>A0A951Q7C3_9NOST</name>
<keyword evidence="1" id="KW-0175">Coiled coil</keyword>
<proteinExistence type="predicted"/>
<reference evidence="3" key="1">
    <citation type="submission" date="2021-05" db="EMBL/GenBank/DDBJ databases">
        <authorList>
            <person name="Pietrasiak N."/>
            <person name="Ward R."/>
            <person name="Stajich J.E."/>
            <person name="Kurbessoian T."/>
        </authorList>
    </citation>
    <scope>NUCLEOTIDE SEQUENCE</scope>
    <source>
        <strain evidence="3">JT2-VF2</strain>
    </source>
</reference>
<organism evidence="3 4">
    <name type="scientific">Mojavia pulchra JT2-VF2</name>
    <dbReference type="NCBI Taxonomy" id="287848"/>
    <lineage>
        <taxon>Bacteria</taxon>
        <taxon>Bacillati</taxon>
        <taxon>Cyanobacteriota</taxon>
        <taxon>Cyanophyceae</taxon>
        <taxon>Nostocales</taxon>
        <taxon>Nostocaceae</taxon>
    </lineage>
</organism>
<dbReference type="AlphaFoldDB" id="A0A951Q7C3"/>
<sequence length="551" mass="61551">MNEADTSKNGAFIESLNSANLPQLEQASCPFYSVVPSENMAITKLPLLQPAKDERHETKVEELSTDATKQDWIAEPDIEKQASINSEFQKLLTLNEELRAANNDLYKQVEQYQVDLSESEKALQWQKKRFSVTESMLNQQAQELTAAQEQIKSLFQQLETAVQTVQRQEVFIETYKAQLQISQQRLAQLERECSLLQTNYTEQSQQLSQSETSCRELRTRLMRQQRQTLQFKAALEKCLETPVPGDDSQDDTVNHSHNTVTRQSRFAKKARSLFPNAQPIKPWSAEPESLTNSLDNSWQQSATPPSYTSANRTDPIPTSSLSSPWDWSIKQQTPAPAQPAVSSEIDDPVTTPEAVSPIESSNISDAFSTTSEAVLPSGSSNIDEQIENLIQMFFASQPASTSPAPNLEKDDVGINQANGLPFWETLATTIADDEESDTLPERQLEGEIKPTENTSVEIVEDYTFSLTSNLPVPSTSPMNETTATAENEDYWLEISQLTPSELPLKNITKESSEDGTIDTKSPSPVVYPQRPPKGRKSLASVELPNFRPNSQ</sequence>